<dbReference type="Gene3D" id="1.20.1730.10">
    <property type="entry name" value="Sodium/glucose cotransporter"/>
    <property type="match status" value="1"/>
</dbReference>
<sequence>MADTLSVLAIALVCLTTVVVGGLGLRLSRRTSDFYVAGRTVSPRLNASAISGEYLSAASFLGVAGLIYGQGVDMLWLPVGYTLGYVVLLVMVAAPMRRSGAYTLPDFAEARLGSVVMRRIAAVLVVGIGWLYLVPQFQGAGLALALVTGAPRWVGALIVAVVVAAAVGAGGMRSITFVQAMQYWIKLTCLAVPAFVLLALWARSGGGMPEVSASWALPFEGGGSDEHPWYRTASMMLALCLGTMGLPHVLVRYYTNPDGVAARRTTVSVVALLGMFYLIPPVYAVLGRLHLPSLPEGVSADTLVLRLPGFVVSGLGGDVLTAMVAGGAFAALLSTASGLAMSVTGVLHQEFLRPRLTRLTGGDAFGFGGFRLAAVAAVVVPFFVAFFVEQVGIATTVGFAFSLAAATFAPLLILGVWWRRLSRAGAVAGLVVGAVAATSAALTVFVAGPLEGWPGALLANPAAWCTPLAFATMVIVSLATPASIPRDTARLMVRLHTPEQVHLARSRVPD</sequence>
<evidence type="ECO:0000256" key="10">
    <source>
        <dbReference type="ARBA" id="ARBA00023136"/>
    </source>
</evidence>
<evidence type="ECO:0000256" key="6">
    <source>
        <dbReference type="ARBA" id="ARBA00022847"/>
    </source>
</evidence>
<evidence type="ECO:0000256" key="3">
    <source>
        <dbReference type="ARBA" id="ARBA00022448"/>
    </source>
</evidence>
<dbReference type="CDD" id="cd11480">
    <property type="entry name" value="SLC5sbd_u4"/>
    <property type="match status" value="1"/>
</dbReference>
<keyword evidence="14" id="KW-1185">Reference proteome</keyword>
<evidence type="ECO:0000256" key="11">
    <source>
        <dbReference type="RuleBase" id="RU362091"/>
    </source>
</evidence>
<dbReference type="GO" id="GO:0006847">
    <property type="term" value="P:plasma membrane acetate transport"/>
    <property type="evidence" value="ECO:0007669"/>
    <property type="project" value="TreeGrafter"/>
</dbReference>
<keyword evidence="9" id="KW-0406">Ion transport</keyword>
<evidence type="ECO:0000256" key="1">
    <source>
        <dbReference type="ARBA" id="ARBA00004651"/>
    </source>
</evidence>
<evidence type="ECO:0000256" key="5">
    <source>
        <dbReference type="ARBA" id="ARBA00022692"/>
    </source>
</evidence>
<dbReference type="RefSeq" id="WP_035916452.1">
    <property type="nucleotide sequence ID" value="NZ_AVPJ01000008.1"/>
</dbReference>
<keyword evidence="3" id="KW-0813">Transport</keyword>
<dbReference type="STRING" id="1385520.N802_11065"/>
<feature type="transmembrane region" description="Helical" evidence="12">
    <location>
        <begin position="393"/>
        <end position="418"/>
    </location>
</feature>
<dbReference type="Pfam" id="PF00474">
    <property type="entry name" value="SSF"/>
    <property type="match status" value="1"/>
</dbReference>
<feature type="transmembrane region" description="Helical" evidence="12">
    <location>
        <begin position="233"/>
        <end position="254"/>
    </location>
</feature>
<comment type="caution">
    <text evidence="13">The sequence shown here is derived from an EMBL/GenBank/DDBJ whole genome shotgun (WGS) entry which is preliminary data.</text>
</comment>
<dbReference type="GO" id="GO:0005886">
    <property type="term" value="C:plasma membrane"/>
    <property type="evidence" value="ECO:0007669"/>
    <property type="project" value="UniProtKB-SubCell"/>
</dbReference>
<feature type="transmembrane region" description="Helical" evidence="12">
    <location>
        <begin position="425"/>
        <end position="449"/>
    </location>
</feature>
<dbReference type="Proteomes" id="UP000030002">
    <property type="component" value="Unassembled WGS sequence"/>
</dbReference>
<feature type="transmembrane region" description="Helical" evidence="12">
    <location>
        <begin position="461"/>
        <end position="484"/>
    </location>
</feature>
<dbReference type="AlphaFoldDB" id="A0A0A0J445"/>
<feature type="transmembrane region" description="Helical" evidence="12">
    <location>
        <begin position="319"/>
        <end position="343"/>
    </location>
</feature>
<feature type="transmembrane region" description="Helical" evidence="12">
    <location>
        <begin position="6"/>
        <end position="25"/>
    </location>
</feature>
<accession>A0A0A0J445</accession>
<dbReference type="PROSITE" id="PS50283">
    <property type="entry name" value="NA_SOLUT_SYMP_3"/>
    <property type="match status" value="1"/>
</dbReference>
<dbReference type="PANTHER" id="PTHR48086:SF6">
    <property type="entry name" value="CATION_ACETATE SYMPORTER ACTP"/>
    <property type="match status" value="1"/>
</dbReference>
<comment type="subcellular location">
    <subcellularLocation>
        <location evidence="1">Cell membrane</location>
        <topology evidence="1">Multi-pass membrane protein</topology>
    </subcellularLocation>
</comment>
<feature type="transmembrane region" description="Helical" evidence="12">
    <location>
        <begin position="153"/>
        <end position="171"/>
    </location>
</feature>
<feature type="transmembrane region" description="Helical" evidence="12">
    <location>
        <begin position="266"/>
        <end position="286"/>
    </location>
</feature>
<protein>
    <submittedName>
        <fullName evidence="13">Transporter</fullName>
    </submittedName>
</protein>
<dbReference type="InterPro" id="IPR001734">
    <property type="entry name" value="Na/solute_symporter"/>
</dbReference>
<evidence type="ECO:0000256" key="9">
    <source>
        <dbReference type="ARBA" id="ARBA00023065"/>
    </source>
</evidence>
<dbReference type="InterPro" id="IPR038377">
    <property type="entry name" value="Na/Glc_symporter_sf"/>
</dbReference>
<feature type="transmembrane region" description="Helical" evidence="12">
    <location>
        <begin position="364"/>
        <end position="387"/>
    </location>
</feature>
<dbReference type="InterPro" id="IPR018212">
    <property type="entry name" value="Na/solute_symporter_CS"/>
</dbReference>
<dbReference type="GO" id="GO:0015123">
    <property type="term" value="F:acetate transmembrane transporter activity"/>
    <property type="evidence" value="ECO:0007669"/>
    <property type="project" value="TreeGrafter"/>
</dbReference>
<feature type="transmembrane region" description="Helical" evidence="12">
    <location>
        <begin position="74"/>
        <end position="94"/>
    </location>
</feature>
<gene>
    <name evidence="13" type="ORF">N802_11065</name>
</gene>
<dbReference type="PANTHER" id="PTHR48086">
    <property type="entry name" value="SODIUM/PROLINE SYMPORTER-RELATED"/>
    <property type="match status" value="1"/>
</dbReference>
<dbReference type="GO" id="GO:0006811">
    <property type="term" value="P:monoatomic ion transport"/>
    <property type="evidence" value="ECO:0007669"/>
    <property type="project" value="UniProtKB-KW"/>
</dbReference>
<keyword evidence="5 12" id="KW-0812">Transmembrane</keyword>
<keyword evidence="7 12" id="KW-1133">Transmembrane helix</keyword>
<keyword evidence="6" id="KW-0769">Symport</keyword>
<feature type="transmembrane region" description="Helical" evidence="12">
    <location>
        <begin position="115"/>
        <end position="133"/>
    </location>
</feature>
<comment type="similarity">
    <text evidence="2 11">Belongs to the sodium:solute symporter (SSF) (TC 2.A.21) family.</text>
</comment>
<dbReference type="GO" id="GO:0015293">
    <property type="term" value="F:symporter activity"/>
    <property type="evidence" value="ECO:0007669"/>
    <property type="project" value="UniProtKB-KW"/>
</dbReference>
<evidence type="ECO:0000256" key="4">
    <source>
        <dbReference type="ARBA" id="ARBA00022475"/>
    </source>
</evidence>
<organism evidence="13 14">
    <name type="scientific">Knoellia sinensis KCTC 19936</name>
    <dbReference type="NCBI Taxonomy" id="1385520"/>
    <lineage>
        <taxon>Bacteria</taxon>
        <taxon>Bacillati</taxon>
        <taxon>Actinomycetota</taxon>
        <taxon>Actinomycetes</taxon>
        <taxon>Micrococcales</taxon>
        <taxon>Intrasporangiaceae</taxon>
        <taxon>Knoellia</taxon>
    </lineage>
</organism>
<feature type="transmembrane region" description="Helical" evidence="12">
    <location>
        <begin position="45"/>
        <end position="68"/>
    </location>
</feature>
<keyword evidence="4" id="KW-1003">Cell membrane</keyword>
<dbReference type="PROSITE" id="PS00457">
    <property type="entry name" value="NA_SOLUT_SYMP_2"/>
    <property type="match status" value="1"/>
</dbReference>
<evidence type="ECO:0000256" key="7">
    <source>
        <dbReference type="ARBA" id="ARBA00022989"/>
    </source>
</evidence>
<dbReference type="eggNOG" id="COG4147">
    <property type="taxonomic scope" value="Bacteria"/>
</dbReference>
<evidence type="ECO:0000313" key="14">
    <source>
        <dbReference type="Proteomes" id="UP000030002"/>
    </source>
</evidence>
<dbReference type="EMBL" id="AVPJ01000008">
    <property type="protein sequence ID" value="KGN32120.1"/>
    <property type="molecule type" value="Genomic_DNA"/>
</dbReference>
<reference evidence="13 14" key="1">
    <citation type="submission" date="2013-08" db="EMBL/GenBank/DDBJ databases">
        <title>The genome sequence of Knoellia sinensis.</title>
        <authorList>
            <person name="Zhu W."/>
            <person name="Wang G."/>
        </authorList>
    </citation>
    <scope>NUCLEOTIDE SEQUENCE [LARGE SCALE GENOMIC DNA]</scope>
    <source>
        <strain evidence="13 14">KCTC 19936</strain>
    </source>
</reference>
<feature type="transmembrane region" description="Helical" evidence="12">
    <location>
        <begin position="183"/>
        <end position="202"/>
    </location>
</feature>
<evidence type="ECO:0000256" key="12">
    <source>
        <dbReference type="SAM" id="Phobius"/>
    </source>
</evidence>
<name>A0A0A0J445_9MICO</name>
<evidence type="ECO:0000256" key="8">
    <source>
        <dbReference type="ARBA" id="ARBA00023053"/>
    </source>
</evidence>
<evidence type="ECO:0000313" key="13">
    <source>
        <dbReference type="EMBL" id="KGN32120.1"/>
    </source>
</evidence>
<dbReference type="InterPro" id="IPR050277">
    <property type="entry name" value="Sodium:Solute_Symporter"/>
</dbReference>
<proteinExistence type="inferred from homology"/>
<dbReference type="OrthoDB" id="9764416at2"/>
<evidence type="ECO:0000256" key="2">
    <source>
        <dbReference type="ARBA" id="ARBA00006434"/>
    </source>
</evidence>
<keyword evidence="10 12" id="KW-0472">Membrane</keyword>
<keyword evidence="8" id="KW-0915">Sodium</keyword>